<keyword evidence="4" id="KW-1185">Reference proteome</keyword>
<name>A0ABU0I4R1_9HYPH</name>
<feature type="signal peptide" evidence="2">
    <location>
        <begin position="1"/>
        <end position="22"/>
    </location>
</feature>
<feature type="chain" id="PRO_5046549617" description="Proteophosphoglycan ppg4" evidence="2">
    <location>
        <begin position="23"/>
        <end position="94"/>
    </location>
</feature>
<feature type="compositionally biased region" description="Low complexity" evidence="1">
    <location>
        <begin position="66"/>
        <end position="75"/>
    </location>
</feature>
<protein>
    <recommendedName>
        <fullName evidence="5">Proteophosphoglycan ppg4</fullName>
    </recommendedName>
</protein>
<dbReference type="EMBL" id="JAUSVP010000016">
    <property type="protein sequence ID" value="MDQ0449604.1"/>
    <property type="molecule type" value="Genomic_DNA"/>
</dbReference>
<accession>A0ABU0I4R1</accession>
<sequence>MSFKTLAVATTVAILVSGGAIAQTRPGAGSAEGNMNSPGSVKSQEQKMNAGTGGAMPQGAPGTSGGAPVSTPGAAAGSGSGNGTTGSGAAPSGR</sequence>
<dbReference type="Proteomes" id="UP001231124">
    <property type="component" value="Unassembled WGS sequence"/>
</dbReference>
<feature type="region of interest" description="Disordered" evidence="1">
    <location>
        <begin position="23"/>
        <end position="94"/>
    </location>
</feature>
<evidence type="ECO:0000313" key="4">
    <source>
        <dbReference type="Proteomes" id="UP001231124"/>
    </source>
</evidence>
<gene>
    <name evidence="3" type="ORF">QO012_004126</name>
</gene>
<feature type="compositionally biased region" description="Polar residues" evidence="1">
    <location>
        <begin position="33"/>
        <end position="49"/>
    </location>
</feature>
<dbReference type="RefSeq" id="WP_238205329.1">
    <property type="nucleotide sequence ID" value="NZ_BPQE01000021.1"/>
</dbReference>
<proteinExistence type="predicted"/>
<evidence type="ECO:0000256" key="2">
    <source>
        <dbReference type="SAM" id="SignalP"/>
    </source>
</evidence>
<feature type="compositionally biased region" description="Gly residues" evidence="1">
    <location>
        <begin position="76"/>
        <end position="86"/>
    </location>
</feature>
<evidence type="ECO:0000256" key="1">
    <source>
        <dbReference type="SAM" id="MobiDB-lite"/>
    </source>
</evidence>
<evidence type="ECO:0000313" key="3">
    <source>
        <dbReference type="EMBL" id="MDQ0449604.1"/>
    </source>
</evidence>
<keyword evidence="2" id="KW-0732">Signal</keyword>
<reference evidence="3 4" key="1">
    <citation type="submission" date="2023-07" db="EMBL/GenBank/DDBJ databases">
        <title>Genomic Encyclopedia of Type Strains, Phase IV (KMG-IV): sequencing the most valuable type-strain genomes for metagenomic binning, comparative biology and taxonomic classification.</title>
        <authorList>
            <person name="Goeker M."/>
        </authorList>
    </citation>
    <scope>NUCLEOTIDE SEQUENCE [LARGE SCALE GENOMIC DNA]</scope>
    <source>
        <strain evidence="3 4">DSM 19013</strain>
    </source>
</reference>
<comment type="caution">
    <text evidence="3">The sequence shown here is derived from an EMBL/GenBank/DDBJ whole genome shotgun (WGS) entry which is preliminary data.</text>
</comment>
<evidence type="ECO:0008006" key="5">
    <source>
        <dbReference type="Google" id="ProtNLM"/>
    </source>
</evidence>
<organism evidence="3 4">
    <name type="scientific">Methylobacterium aerolatum</name>
    <dbReference type="NCBI Taxonomy" id="418708"/>
    <lineage>
        <taxon>Bacteria</taxon>
        <taxon>Pseudomonadati</taxon>
        <taxon>Pseudomonadota</taxon>
        <taxon>Alphaproteobacteria</taxon>
        <taxon>Hyphomicrobiales</taxon>
        <taxon>Methylobacteriaceae</taxon>
        <taxon>Methylobacterium</taxon>
    </lineage>
</organism>